<keyword evidence="3" id="KW-0964">Secreted</keyword>
<evidence type="ECO:0000256" key="2">
    <source>
        <dbReference type="ARBA" id="ARBA00022512"/>
    </source>
</evidence>
<dbReference type="RefSeq" id="WP_107527304.1">
    <property type="nucleotide sequence ID" value="NZ_JAIBNU010000004.1"/>
</dbReference>
<comment type="subcellular location">
    <subcellularLocation>
        <location evidence="1">Secreted</location>
        <location evidence="1">Cell wall</location>
        <topology evidence="1">Peptidoglycan-anchor</topology>
    </subcellularLocation>
</comment>
<feature type="signal peptide" evidence="7">
    <location>
        <begin position="1"/>
        <end position="27"/>
    </location>
</feature>
<accession>A0A418HNE5</accession>
<proteinExistence type="predicted"/>
<evidence type="ECO:0000256" key="5">
    <source>
        <dbReference type="ARBA" id="ARBA00023088"/>
    </source>
</evidence>
<dbReference type="AlphaFoldDB" id="A0A418HNE5"/>
<feature type="transmembrane region" description="Helical" evidence="6">
    <location>
        <begin position="181"/>
        <end position="200"/>
    </location>
</feature>
<keyword evidence="2" id="KW-0134">Cell wall</keyword>
<dbReference type="Proteomes" id="UP000283576">
    <property type="component" value="Unassembled WGS sequence"/>
</dbReference>
<dbReference type="EMBL" id="QXRZ01000004">
    <property type="protein sequence ID" value="RIL42671.1"/>
    <property type="molecule type" value="Genomic_DNA"/>
</dbReference>
<evidence type="ECO:0000256" key="6">
    <source>
        <dbReference type="SAM" id="Phobius"/>
    </source>
</evidence>
<evidence type="ECO:0000256" key="4">
    <source>
        <dbReference type="ARBA" id="ARBA00022729"/>
    </source>
</evidence>
<gene>
    <name evidence="9" type="ORF">BUZ01_07360</name>
</gene>
<keyword evidence="5" id="KW-0572">Peptidoglycan-anchor</keyword>
<keyword evidence="6" id="KW-0812">Transmembrane</keyword>
<evidence type="ECO:0000313" key="9">
    <source>
        <dbReference type="EMBL" id="RIL42671.1"/>
    </source>
</evidence>
<dbReference type="Pfam" id="PF00746">
    <property type="entry name" value="Gram_pos_anchor"/>
    <property type="match status" value="1"/>
</dbReference>
<comment type="caution">
    <text evidence="9">The sequence shown here is derived from an EMBL/GenBank/DDBJ whole genome shotgun (WGS) entry which is preliminary data.</text>
</comment>
<organism evidence="9 10">
    <name type="scientific">Staphylococcus gallinarum</name>
    <dbReference type="NCBI Taxonomy" id="1293"/>
    <lineage>
        <taxon>Bacteria</taxon>
        <taxon>Bacillati</taxon>
        <taxon>Bacillota</taxon>
        <taxon>Bacilli</taxon>
        <taxon>Bacillales</taxon>
        <taxon>Staphylococcaceae</taxon>
        <taxon>Staphylococcus</taxon>
    </lineage>
</organism>
<sequence length="208" mass="22861">MKLSNLILASTFASSVALTGIQGVANAADNDGAKTVWGETLPTSADPDGDGWANVDFDPSVLPQEYQEQIANLNQQKDNNVLSQVEYNEQVAKVYNQAFQEQREHQTTQGERPYGGITPDGINNEEYAQLEQNVPNPNDVSTEEYNRAVYEETAKLQAEHQNGNHNKSNELPATGKLNNTVLNLSIGTLFAFVGGLAILISRKYNFEK</sequence>
<evidence type="ECO:0000259" key="8">
    <source>
        <dbReference type="Pfam" id="PF00746"/>
    </source>
</evidence>
<evidence type="ECO:0000256" key="7">
    <source>
        <dbReference type="SAM" id="SignalP"/>
    </source>
</evidence>
<feature type="chain" id="PRO_5019550314" evidence="7">
    <location>
        <begin position="28"/>
        <end position="208"/>
    </location>
</feature>
<protein>
    <submittedName>
        <fullName evidence="9">Peptidase</fullName>
    </submittedName>
</protein>
<name>A0A418HNE5_STAGA</name>
<evidence type="ECO:0000256" key="3">
    <source>
        <dbReference type="ARBA" id="ARBA00022525"/>
    </source>
</evidence>
<evidence type="ECO:0000313" key="10">
    <source>
        <dbReference type="Proteomes" id="UP000283576"/>
    </source>
</evidence>
<feature type="domain" description="Gram-positive cocci surface proteins LPxTG" evidence="8">
    <location>
        <begin position="165"/>
        <end position="203"/>
    </location>
</feature>
<dbReference type="InterPro" id="IPR019931">
    <property type="entry name" value="LPXTG_anchor"/>
</dbReference>
<keyword evidence="6" id="KW-1133">Transmembrane helix</keyword>
<keyword evidence="4 7" id="KW-0732">Signal</keyword>
<evidence type="ECO:0000256" key="1">
    <source>
        <dbReference type="ARBA" id="ARBA00004168"/>
    </source>
</evidence>
<reference evidence="9 10" key="1">
    <citation type="journal article" date="2016" name="Front. Microbiol.">
        <title>Comprehensive Phylogenetic Analysis of Bovine Non-aureus Staphylococci Species Based on Whole-Genome Sequencing.</title>
        <authorList>
            <person name="Naushad S."/>
            <person name="Barkema H.W."/>
            <person name="Luby C."/>
            <person name="Condas L.A."/>
            <person name="Nobrega D.B."/>
            <person name="Carson D.A."/>
            <person name="De Buck J."/>
        </authorList>
    </citation>
    <scope>NUCLEOTIDE SEQUENCE [LARGE SCALE GENOMIC DNA]</scope>
    <source>
        <strain evidence="9 10">SNUC 1388</strain>
    </source>
</reference>
<keyword evidence="6" id="KW-0472">Membrane</keyword>